<sequence>MKRSSIKPGAGLKRTAFARGERIEEREVSKLKRASPMSSTGILSVQVHQRTAPKRKAGLKSKERTVTAAEKLLWSRLAALGCVACKKDGNFNTHVSIHHVDGRTKPGCHQLVLPLCAGHHQDGTGEDKTLIAVHPWKARFETRYGTQAELMDECAQLLFEQRDAAAAPVTTPPTLEHP</sequence>
<dbReference type="AlphaFoldDB" id="A0A1A7BWW2"/>
<evidence type="ECO:0000313" key="1">
    <source>
        <dbReference type="EMBL" id="OBV38081.1"/>
    </source>
</evidence>
<dbReference type="RefSeq" id="WP_245714383.1">
    <property type="nucleotide sequence ID" value="NZ_LOCQ01000058.1"/>
</dbReference>
<dbReference type="EMBL" id="LOCQ01000058">
    <property type="protein sequence ID" value="OBV38081.1"/>
    <property type="molecule type" value="Genomic_DNA"/>
</dbReference>
<accession>A0A1A7BWW2</accession>
<evidence type="ECO:0000313" key="2">
    <source>
        <dbReference type="Proteomes" id="UP000092713"/>
    </source>
</evidence>
<dbReference type="Gene3D" id="3.30.40.190">
    <property type="match status" value="1"/>
</dbReference>
<dbReference type="STRING" id="1747903.ASR47_100534"/>
<organism evidence="1 2">
    <name type="scientific">Janthinobacterium psychrotolerans</name>
    <dbReference type="NCBI Taxonomy" id="1747903"/>
    <lineage>
        <taxon>Bacteria</taxon>
        <taxon>Pseudomonadati</taxon>
        <taxon>Pseudomonadota</taxon>
        <taxon>Betaproteobacteria</taxon>
        <taxon>Burkholderiales</taxon>
        <taxon>Oxalobacteraceae</taxon>
        <taxon>Janthinobacterium</taxon>
    </lineage>
</organism>
<gene>
    <name evidence="1" type="ORF">ASR47_100534</name>
</gene>
<name>A0A1A7BWW2_9BURK</name>
<dbReference type="Pfam" id="PF16786">
    <property type="entry name" value="RecA_dep_nuc"/>
    <property type="match status" value="1"/>
</dbReference>
<dbReference type="Proteomes" id="UP000092713">
    <property type="component" value="Unassembled WGS sequence"/>
</dbReference>
<reference evidence="1 2" key="1">
    <citation type="submission" date="2016-04" db="EMBL/GenBank/DDBJ databases">
        <title>Draft genome sequence of Janthinobacterium psychrotolerans sp. nov., isolated from freshwater sediments in Denmark.</title>
        <authorList>
            <person name="Gong X."/>
            <person name="Skrivergaard S."/>
            <person name="Korsgaard B.S."/>
            <person name="Schreiber L."/>
            <person name="Marshall I.P."/>
            <person name="Finster K."/>
            <person name="Schramm A."/>
        </authorList>
    </citation>
    <scope>NUCLEOTIDE SEQUENCE [LARGE SCALE GENOMIC DNA]</scope>
    <source>
        <strain evidence="1 2">S3-2</strain>
    </source>
</reference>
<protein>
    <submittedName>
        <fullName evidence="1">Recombination enhancement, RecA-dependent nuclease</fullName>
    </submittedName>
</protein>
<dbReference type="InterPro" id="IPR031875">
    <property type="entry name" value="RecA_dep_nuc"/>
</dbReference>
<comment type="caution">
    <text evidence="1">The sequence shown here is derived from an EMBL/GenBank/DDBJ whole genome shotgun (WGS) entry which is preliminary data.</text>
</comment>
<proteinExistence type="predicted"/>
<keyword evidence="2" id="KW-1185">Reference proteome</keyword>